<proteinExistence type="predicted"/>
<dbReference type="PANTHER" id="PTHR34291:SF10">
    <property type="entry name" value="HYDROXYPROLINE-RICH GLYCOPROTEIN FAMILY PROTEIN"/>
    <property type="match status" value="1"/>
</dbReference>
<protein>
    <recommendedName>
        <fullName evidence="4">Hydroxyproline-rich glycoprotein family protein</fullName>
    </recommendedName>
</protein>
<feature type="transmembrane region" description="Helical" evidence="1">
    <location>
        <begin position="20"/>
        <end position="49"/>
    </location>
</feature>
<keyword evidence="1" id="KW-0812">Transmembrane</keyword>
<keyword evidence="1" id="KW-0472">Membrane</keyword>
<dbReference type="Proteomes" id="UP000595140">
    <property type="component" value="Unassembled WGS sequence"/>
</dbReference>
<accession>A0A484L1T8</accession>
<keyword evidence="3" id="KW-1185">Reference proteome</keyword>
<keyword evidence="1" id="KW-1133">Transmembrane helix</keyword>
<reference evidence="2 3" key="1">
    <citation type="submission" date="2018-04" db="EMBL/GenBank/DDBJ databases">
        <authorList>
            <person name="Vogel A."/>
        </authorList>
    </citation>
    <scope>NUCLEOTIDE SEQUENCE [LARGE SCALE GENOMIC DNA]</scope>
</reference>
<dbReference type="OrthoDB" id="1936969at2759"/>
<dbReference type="EMBL" id="OOIL02000889">
    <property type="protein sequence ID" value="VFQ70307.1"/>
    <property type="molecule type" value="Genomic_DNA"/>
</dbReference>
<sequence>MEASYYAQSHDRRRDLPPPAALGFPLSSAFLLVLVFGVSAAVICCYYYWDKLSFLRRSPLPVTSDLADSPGVDFGRWELNVLPQKEKQNLGQSLPVLMPGDEVPKFIALPCPCRPPRSLYLPPPQLSTPWD</sequence>
<dbReference type="InterPro" id="IPR037699">
    <property type="entry name" value="At5g65660-like"/>
</dbReference>
<evidence type="ECO:0000256" key="1">
    <source>
        <dbReference type="SAM" id="Phobius"/>
    </source>
</evidence>
<evidence type="ECO:0000313" key="2">
    <source>
        <dbReference type="EMBL" id="VFQ70307.1"/>
    </source>
</evidence>
<dbReference type="AlphaFoldDB" id="A0A484L1T8"/>
<gene>
    <name evidence="2" type="ORF">CCAM_LOCUS12083</name>
</gene>
<dbReference type="PANTHER" id="PTHR34291">
    <property type="entry name" value="HYDROXYPROLINE-RICH GLYCOPROTEIN FAMILY PROTEIN"/>
    <property type="match status" value="1"/>
</dbReference>
<name>A0A484L1T8_9ASTE</name>
<evidence type="ECO:0000313" key="3">
    <source>
        <dbReference type="Proteomes" id="UP000595140"/>
    </source>
</evidence>
<evidence type="ECO:0008006" key="4">
    <source>
        <dbReference type="Google" id="ProtNLM"/>
    </source>
</evidence>
<organism evidence="2 3">
    <name type="scientific">Cuscuta campestris</name>
    <dbReference type="NCBI Taxonomy" id="132261"/>
    <lineage>
        <taxon>Eukaryota</taxon>
        <taxon>Viridiplantae</taxon>
        <taxon>Streptophyta</taxon>
        <taxon>Embryophyta</taxon>
        <taxon>Tracheophyta</taxon>
        <taxon>Spermatophyta</taxon>
        <taxon>Magnoliopsida</taxon>
        <taxon>eudicotyledons</taxon>
        <taxon>Gunneridae</taxon>
        <taxon>Pentapetalae</taxon>
        <taxon>asterids</taxon>
        <taxon>lamiids</taxon>
        <taxon>Solanales</taxon>
        <taxon>Convolvulaceae</taxon>
        <taxon>Cuscuteae</taxon>
        <taxon>Cuscuta</taxon>
        <taxon>Cuscuta subgen. Grammica</taxon>
        <taxon>Cuscuta sect. Cleistogrammica</taxon>
    </lineage>
</organism>